<sequence length="341" mass="37315">MTDVIDTSSFGELFNVPAANTAELPRDMHEPAPSEDDSIPDLEPAVQPPHPAYEDTPVEPNPYLMLSYEVRQVWRLSAELHAALAHIKLLADIILHQAPAPGRSPYIRSPAVYHHVVRTRSPQPTSSSLSVLPPRHMCGAVTISFLCLDSPSLGDVDIISPPLPYNYTLPLPPRHHIRSVSHRLPALVVSNPVRSWIVYSTGGRFAAIAAGARTHLHLGFLSAHGVCRSLPILLRVASGLLYVPANAVPCTLALVYRKTRPPTHPFNRPLPLLLEHYPYVHKADLVCCDMTDPVLLSSPSSSMPKSDACDWVDLPYLHDGEFVRGASKLGEDLVETISLLG</sequence>
<evidence type="ECO:0000313" key="2">
    <source>
        <dbReference type="EMBL" id="KZV79470.1"/>
    </source>
</evidence>
<evidence type="ECO:0000256" key="1">
    <source>
        <dbReference type="SAM" id="MobiDB-lite"/>
    </source>
</evidence>
<proteinExistence type="predicted"/>
<dbReference type="InParanoid" id="A0A165AWC9"/>
<gene>
    <name evidence="2" type="ORF">EXIGLDRAFT_707037</name>
</gene>
<protein>
    <submittedName>
        <fullName evidence="2">Uncharacterized protein</fullName>
    </submittedName>
</protein>
<reference evidence="2 3" key="1">
    <citation type="journal article" date="2016" name="Mol. Biol. Evol.">
        <title>Comparative Genomics of Early-Diverging Mushroom-Forming Fungi Provides Insights into the Origins of Lignocellulose Decay Capabilities.</title>
        <authorList>
            <person name="Nagy L.G."/>
            <person name="Riley R."/>
            <person name="Tritt A."/>
            <person name="Adam C."/>
            <person name="Daum C."/>
            <person name="Floudas D."/>
            <person name="Sun H."/>
            <person name="Yadav J.S."/>
            <person name="Pangilinan J."/>
            <person name="Larsson K.H."/>
            <person name="Matsuura K."/>
            <person name="Barry K."/>
            <person name="Labutti K."/>
            <person name="Kuo R."/>
            <person name="Ohm R.A."/>
            <person name="Bhattacharya S.S."/>
            <person name="Shirouzu T."/>
            <person name="Yoshinaga Y."/>
            <person name="Martin F.M."/>
            <person name="Grigoriev I.V."/>
            <person name="Hibbett D.S."/>
        </authorList>
    </citation>
    <scope>NUCLEOTIDE SEQUENCE [LARGE SCALE GENOMIC DNA]</scope>
    <source>
        <strain evidence="2 3">HHB12029</strain>
    </source>
</reference>
<dbReference type="EMBL" id="KV426614">
    <property type="protein sequence ID" value="KZV79470.1"/>
    <property type="molecule type" value="Genomic_DNA"/>
</dbReference>
<evidence type="ECO:0000313" key="3">
    <source>
        <dbReference type="Proteomes" id="UP000077266"/>
    </source>
</evidence>
<keyword evidence="3" id="KW-1185">Reference proteome</keyword>
<name>A0A165AWC9_EXIGL</name>
<feature type="region of interest" description="Disordered" evidence="1">
    <location>
        <begin position="21"/>
        <end position="58"/>
    </location>
</feature>
<accession>A0A165AWC9</accession>
<dbReference type="AlphaFoldDB" id="A0A165AWC9"/>
<dbReference type="Proteomes" id="UP000077266">
    <property type="component" value="Unassembled WGS sequence"/>
</dbReference>
<organism evidence="2 3">
    <name type="scientific">Exidia glandulosa HHB12029</name>
    <dbReference type="NCBI Taxonomy" id="1314781"/>
    <lineage>
        <taxon>Eukaryota</taxon>
        <taxon>Fungi</taxon>
        <taxon>Dikarya</taxon>
        <taxon>Basidiomycota</taxon>
        <taxon>Agaricomycotina</taxon>
        <taxon>Agaricomycetes</taxon>
        <taxon>Auriculariales</taxon>
        <taxon>Exidiaceae</taxon>
        <taxon>Exidia</taxon>
    </lineage>
</organism>